<dbReference type="EMBL" id="UGGO01000001">
    <property type="protein sequence ID" value="STQ42481.1"/>
    <property type="molecule type" value="Genomic_DNA"/>
</dbReference>
<sequence>MPLAIEAGAVIKDSLVELAEFGSFKLDLEFISAMDRQTVSSKEKRSPASGSVSVFLIYPPRRNATCNGRYLSWKSSSIRKPNAFAINR</sequence>
<organism evidence="1 2">
    <name type="scientific">Ewingella americana</name>
    <dbReference type="NCBI Taxonomy" id="41202"/>
    <lineage>
        <taxon>Bacteria</taxon>
        <taxon>Pseudomonadati</taxon>
        <taxon>Pseudomonadota</taxon>
        <taxon>Gammaproteobacteria</taxon>
        <taxon>Enterobacterales</taxon>
        <taxon>Yersiniaceae</taxon>
        <taxon>Ewingella</taxon>
    </lineage>
</organism>
<protein>
    <submittedName>
        <fullName evidence="1">Uncharacterized protein</fullName>
    </submittedName>
</protein>
<gene>
    <name evidence="1" type="ORF">NCTC12157_00136</name>
</gene>
<name>A0A377N4I5_9GAMM</name>
<dbReference type="AlphaFoldDB" id="A0A377N4I5"/>
<accession>A0A377N4I5</accession>
<proteinExistence type="predicted"/>
<dbReference type="Proteomes" id="UP000254304">
    <property type="component" value="Unassembled WGS sequence"/>
</dbReference>
<reference evidence="1 2" key="1">
    <citation type="submission" date="2018-06" db="EMBL/GenBank/DDBJ databases">
        <authorList>
            <consortium name="Pathogen Informatics"/>
            <person name="Doyle S."/>
        </authorList>
    </citation>
    <scope>NUCLEOTIDE SEQUENCE [LARGE SCALE GENOMIC DNA]</scope>
    <source>
        <strain evidence="1 2">NCTC12157</strain>
    </source>
</reference>
<evidence type="ECO:0000313" key="1">
    <source>
        <dbReference type="EMBL" id="STQ42481.1"/>
    </source>
</evidence>
<evidence type="ECO:0000313" key="2">
    <source>
        <dbReference type="Proteomes" id="UP000254304"/>
    </source>
</evidence>